<proteinExistence type="inferred from homology"/>
<feature type="transmembrane region" description="Helical" evidence="6">
    <location>
        <begin position="36"/>
        <end position="54"/>
    </location>
</feature>
<evidence type="ECO:0000313" key="8">
    <source>
        <dbReference type="EMBL" id="CAE6385266.1"/>
    </source>
</evidence>
<comment type="similarity">
    <text evidence="4">Belongs to the ubiquitin-conjugating enzyme family.</text>
</comment>
<keyword evidence="6" id="KW-1133">Transmembrane helix</keyword>
<dbReference type="Gene3D" id="3.10.110.10">
    <property type="entry name" value="Ubiquitin Conjugating Enzyme"/>
    <property type="match status" value="1"/>
</dbReference>
<name>A0A8H2ZZM7_9AGAM</name>
<dbReference type="SUPFAM" id="SSF54495">
    <property type="entry name" value="UBC-like"/>
    <property type="match status" value="1"/>
</dbReference>
<keyword evidence="6" id="KW-0812">Transmembrane</keyword>
<feature type="compositionally biased region" description="Polar residues" evidence="5">
    <location>
        <begin position="101"/>
        <end position="113"/>
    </location>
</feature>
<keyword evidence="2 4" id="KW-0833">Ubl conjugation pathway</keyword>
<dbReference type="InterPro" id="IPR023313">
    <property type="entry name" value="UBQ-conjugating_AS"/>
</dbReference>
<keyword evidence="4" id="KW-0067">ATP-binding</keyword>
<evidence type="ECO:0000256" key="3">
    <source>
        <dbReference type="PROSITE-ProRule" id="PRU10133"/>
    </source>
</evidence>
<comment type="caution">
    <text evidence="8">The sequence shown here is derived from an EMBL/GenBank/DDBJ whole genome shotgun (WGS) entry which is preliminary data.</text>
</comment>
<feature type="region of interest" description="Disordered" evidence="5">
    <location>
        <begin position="101"/>
        <end position="122"/>
    </location>
</feature>
<feature type="transmembrane region" description="Helical" evidence="6">
    <location>
        <begin position="12"/>
        <end position="30"/>
    </location>
</feature>
<dbReference type="PANTHER" id="PTHR24068">
    <property type="entry name" value="UBIQUITIN-CONJUGATING ENZYME E2"/>
    <property type="match status" value="1"/>
</dbReference>
<evidence type="ECO:0000256" key="2">
    <source>
        <dbReference type="ARBA" id="ARBA00022786"/>
    </source>
</evidence>
<dbReference type="GO" id="GO:0016740">
    <property type="term" value="F:transferase activity"/>
    <property type="evidence" value="ECO:0007669"/>
    <property type="project" value="UniProtKB-KW"/>
</dbReference>
<accession>A0A8H2ZZM7</accession>
<dbReference type="CDD" id="cd23797">
    <property type="entry name" value="UBCc_UBE2H"/>
    <property type="match status" value="1"/>
</dbReference>
<dbReference type="Proteomes" id="UP000663843">
    <property type="component" value="Unassembled WGS sequence"/>
</dbReference>
<evidence type="ECO:0000256" key="5">
    <source>
        <dbReference type="SAM" id="MobiDB-lite"/>
    </source>
</evidence>
<evidence type="ECO:0000313" key="9">
    <source>
        <dbReference type="Proteomes" id="UP000663843"/>
    </source>
</evidence>
<evidence type="ECO:0000256" key="1">
    <source>
        <dbReference type="ARBA" id="ARBA00022679"/>
    </source>
</evidence>
<feature type="domain" description="UBC core" evidence="7">
    <location>
        <begin position="158"/>
        <end position="303"/>
    </location>
</feature>
<dbReference type="PROSITE" id="PS50127">
    <property type="entry name" value="UBC_2"/>
    <property type="match status" value="1"/>
</dbReference>
<keyword evidence="4" id="KW-0547">Nucleotide-binding</keyword>
<feature type="region of interest" description="Disordered" evidence="5">
    <location>
        <begin position="306"/>
        <end position="337"/>
    </location>
</feature>
<evidence type="ECO:0000256" key="6">
    <source>
        <dbReference type="SAM" id="Phobius"/>
    </source>
</evidence>
<dbReference type="PROSITE" id="PS00183">
    <property type="entry name" value="UBC_1"/>
    <property type="match status" value="1"/>
</dbReference>
<dbReference type="FunFam" id="3.10.110.10:FF:000061">
    <property type="entry name" value="Ubiquitin-conjugating enzyme E2 8"/>
    <property type="match status" value="1"/>
</dbReference>
<dbReference type="AlphaFoldDB" id="A0A8H2ZZM7"/>
<dbReference type="InterPro" id="IPR000608">
    <property type="entry name" value="UBC"/>
</dbReference>
<dbReference type="Pfam" id="PF00179">
    <property type="entry name" value="UQ_con"/>
    <property type="match status" value="1"/>
</dbReference>
<dbReference type="GO" id="GO:0005524">
    <property type="term" value="F:ATP binding"/>
    <property type="evidence" value="ECO:0007669"/>
    <property type="project" value="UniProtKB-UniRule"/>
</dbReference>
<feature type="compositionally biased region" description="Acidic residues" evidence="5">
    <location>
        <begin position="311"/>
        <end position="323"/>
    </location>
</feature>
<evidence type="ECO:0000259" key="7">
    <source>
        <dbReference type="PROSITE" id="PS50127"/>
    </source>
</evidence>
<evidence type="ECO:0000256" key="4">
    <source>
        <dbReference type="RuleBase" id="RU362109"/>
    </source>
</evidence>
<feature type="transmembrane region" description="Helical" evidence="6">
    <location>
        <begin position="75"/>
        <end position="93"/>
    </location>
</feature>
<sequence>MRSEELIKWTTMGISCAIGVQMLLFVLPSLRPYGTIIQILLALGACGALAYVAANDRRQNGNLTAEGHGRNELKMIGMFFILWLMFAIMFRMTGVGGGSGNHSAAPSAVTPTSDTHRNHDRERYDPYSGNYGRRPCLAEPCGPFTHTNATCFSSTHTSPKRRIETDVMKMLMSDYKVSLVNDNMQEFYVMFNGPEETAFAGGVWKIHVELPDQYPYKSPSIGFMNKIFHPNIDELSGSVCLDVINQTWSPMFDMINIFESFLPQLLRYPNPSDPLNGEAAALLMREPKSYEAKVREYVKRYASKEAAEAAAAEEEDDDDEDAEMSSVGSISDDEGNA</sequence>
<keyword evidence="6" id="KW-0472">Membrane</keyword>
<protein>
    <recommendedName>
        <fullName evidence="7">UBC core domain-containing protein</fullName>
    </recommendedName>
</protein>
<gene>
    <name evidence="8" type="ORF">RDB_LOCUS27370</name>
</gene>
<reference evidence="8" key="1">
    <citation type="submission" date="2021-01" db="EMBL/GenBank/DDBJ databases">
        <authorList>
            <person name="Kaushik A."/>
        </authorList>
    </citation>
    <scope>NUCLEOTIDE SEQUENCE</scope>
    <source>
        <strain evidence="8">AG2-2IIIB</strain>
    </source>
</reference>
<dbReference type="SMART" id="SM00212">
    <property type="entry name" value="UBCc"/>
    <property type="match status" value="1"/>
</dbReference>
<feature type="active site" description="Glycyl thioester intermediate" evidence="3">
    <location>
        <position position="240"/>
    </location>
</feature>
<keyword evidence="1" id="KW-0808">Transferase</keyword>
<dbReference type="InterPro" id="IPR016135">
    <property type="entry name" value="UBQ-conjugating_enzyme/RWD"/>
</dbReference>
<organism evidence="8 9">
    <name type="scientific">Rhizoctonia solani</name>
    <dbReference type="NCBI Taxonomy" id="456999"/>
    <lineage>
        <taxon>Eukaryota</taxon>
        <taxon>Fungi</taxon>
        <taxon>Dikarya</taxon>
        <taxon>Basidiomycota</taxon>
        <taxon>Agaricomycotina</taxon>
        <taxon>Agaricomycetes</taxon>
        <taxon>Cantharellales</taxon>
        <taxon>Ceratobasidiaceae</taxon>
        <taxon>Rhizoctonia</taxon>
    </lineage>
</organism>
<dbReference type="EMBL" id="CAJMWT010001183">
    <property type="protein sequence ID" value="CAE6385266.1"/>
    <property type="molecule type" value="Genomic_DNA"/>
</dbReference>